<dbReference type="EMBL" id="LITT01000007">
    <property type="protein sequence ID" value="OAA91256.1"/>
    <property type="molecule type" value="Genomic_DNA"/>
</dbReference>
<organism evidence="1 2">
    <name type="scientific">Clostridium ljungdahlii</name>
    <dbReference type="NCBI Taxonomy" id="1538"/>
    <lineage>
        <taxon>Bacteria</taxon>
        <taxon>Bacillati</taxon>
        <taxon>Bacillota</taxon>
        <taxon>Clostridia</taxon>
        <taxon>Eubacteriales</taxon>
        <taxon>Clostridiaceae</taxon>
        <taxon>Clostridium</taxon>
    </lineage>
</organism>
<dbReference type="RefSeq" id="WP_063554412.1">
    <property type="nucleotide sequence ID" value="NZ_LITT01000007.1"/>
</dbReference>
<name>A0A162LB64_9CLOT</name>
<protein>
    <recommendedName>
        <fullName evidence="3">Phage protein</fullName>
    </recommendedName>
</protein>
<evidence type="ECO:0000313" key="1">
    <source>
        <dbReference type="EMBL" id="OAA91256.1"/>
    </source>
</evidence>
<dbReference type="AlphaFoldDB" id="A0A162LB64"/>
<sequence length="124" mass="15008">MKWDETRKQRIRRQLVRKITPFMKEVKILRQDENIFGEKQEDQYVCTVKGYYHTGGTSINVVNGSSDDTNLNKNYQDRFLFIVDDEVKKIKEHDYFKLDDVMYEIIDKGNIEDIVWDTYLKRME</sequence>
<comment type="caution">
    <text evidence="1">The sequence shown here is derived from an EMBL/GenBank/DDBJ whole genome shotgun (WGS) entry which is preliminary data.</text>
</comment>
<dbReference type="Proteomes" id="UP000077407">
    <property type="component" value="Unassembled WGS sequence"/>
</dbReference>
<evidence type="ECO:0008006" key="3">
    <source>
        <dbReference type="Google" id="ProtNLM"/>
    </source>
</evidence>
<proteinExistence type="predicted"/>
<reference evidence="1 2" key="1">
    <citation type="journal article" date="2015" name="Biotechnol. Bioeng.">
        <title>Genome sequence and phenotypic characterization of Caulobacter segnis.</title>
        <authorList>
            <person name="Patel S."/>
            <person name="Fletcher B."/>
            <person name="Scott D.C."/>
            <person name="Ely B."/>
        </authorList>
    </citation>
    <scope>NUCLEOTIDE SEQUENCE [LARGE SCALE GENOMIC DNA]</scope>
    <source>
        <strain evidence="1 2">ERI-2</strain>
    </source>
</reference>
<evidence type="ECO:0000313" key="2">
    <source>
        <dbReference type="Proteomes" id="UP000077407"/>
    </source>
</evidence>
<dbReference type="OrthoDB" id="1753049at2"/>
<gene>
    <name evidence="1" type="ORF">WY13_00821</name>
</gene>
<dbReference type="PATRIC" id="fig|1538.10.peg.1321"/>
<accession>A0A162LB64</accession>